<comment type="caution">
    <text evidence="8">The sequence shown here is derived from an EMBL/GenBank/DDBJ whole genome shotgun (WGS) entry which is preliminary data.</text>
</comment>
<dbReference type="PANTHER" id="PTHR42933:SF1">
    <property type="entry name" value="SITE-SPECIFIC DNA-METHYLTRANSFERASE (ADENINE-SPECIFIC)"/>
    <property type="match status" value="1"/>
</dbReference>
<dbReference type="InterPro" id="IPR029063">
    <property type="entry name" value="SAM-dependent_MTases_sf"/>
</dbReference>
<keyword evidence="5" id="KW-0680">Restriction system</keyword>
<dbReference type="GO" id="GO:0032259">
    <property type="term" value="P:methylation"/>
    <property type="evidence" value="ECO:0007669"/>
    <property type="project" value="UniProtKB-KW"/>
</dbReference>
<keyword evidence="3" id="KW-0808">Transferase</keyword>
<name>A0AAJ2UB05_9BACT</name>
<evidence type="ECO:0000256" key="3">
    <source>
        <dbReference type="ARBA" id="ARBA00022679"/>
    </source>
</evidence>
<feature type="non-terminal residue" evidence="8">
    <location>
        <position position="1"/>
    </location>
</feature>
<dbReference type="InterPro" id="IPR051537">
    <property type="entry name" value="DNA_Adenine_Mtase"/>
</dbReference>
<dbReference type="SUPFAM" id="SSF53335">
    <property type="entry name" value="S-adenosyl-L-methionine-dependent methyltransferases"/>
    <property type="match status" value="1"/>
</dbReference>
<dbReference type="Proteomes" id="UP001286563">
    <property type="component" value="Unassembled WGS sequence"/>
</dbReference>
<evidence type="ECO:0000256" key="6">
    <source>
        <dbReference type="ARBA" id="ARBA00047942"/>
    </source>
</evidence>
<keyword evidence="2 8" id="KW-0489">Methyltransferase</keyword>
<reference evidence="8" key="1">
    <citation type="submission" date="2023-10" db="EMBL/GenBank/DDBJ databases">
        <title>Genome sequences of Mycoplasma ovipneumoniae isolated from goats.</title>
        <authorList>
            <person name="Spergser J."/>
        </authorList>
    </citation>
    <scope>NUCLEOTIDE SEQUENCE</scope>
    <source>
        <strain evidence="8">168</strain>
    </source>
</reference>
<evidence type="ECO:0000256" key="1">
    <source>
        <dbReference type="ARBA" id="ARBA00011900"/>
    </source>
</evidence>
<dbReference type="GO" id="GO:0003677">
    <property type="term" value="F:DNA binding"/>
    <property type="evidence" value="ECO:0007669"/>
    <property type="project" value="InterPro"/>
</dbReference>
<dbReference type="InterPro" id="IPR003356">
    <property type="entry name" value="DNA_methylase_A-5"/>
</dbReference>
<proteinExistence type="predicted"/>
<evidence type="ECO:0000313" key="8">
    <source>
        <dbReference type="EMBL" id="MDW2893811.1"/>
    </source>
</evidence>
<keyword evidence="4" id="KW-0949">S-adenosyl-L-methionine</keyword>
<organism evidence="8 9">
    <name type="scientific">Mesomycoplasma ovipneumoniae</name>
    <dbReference type="NCBI Taxonomy" id="29562"/>
    <lineage>
        <taxon>Bacteria</taxon>
        <taxon>Bacillati</taxon>
        <taxon>Mycoplasmatota</taxon>
        <taxon>Mycoplasmoidales</taxon>
        <taxon>Metamycoplasmataceae</taxon>
        <taxon>Mesomycoplasma</taxon>
    </lineage>
</organism>
<dbReference type="GO" id="GO:0009007">
    <property type="term" value="F:site-specific DNA-methyltransferase (adenine-specific) activity"/>
    <property type="evidence" value="ECO:0007669"/>
    <property type="project" value="UniProtKB-EC"/>
</dbReference>
<gene>
    <name evidence="8" type="ORF">R7U35_03815</name>
</gene>
<dbReference type="EC" id="2.1.1.72" evidence="1"/>
<accession>A0AAJ2UB05</accession>
<sequence length="315" mass="35298">VAKLLVKLARVDQNSYVWDFATGSGGLLVAAMNEMIADAEAKLKSPKELEVKKIKIKTDQLLGIEILPKIHMLAILNMILMGDGSTNLLHKDSLREFDNKEKFPANAFVLNPPYSAPGNGMVFVEKALSMMTSGYAAIIIQSSAGSGKAKDFNKKILKNNTLLASIKMPLDLFLGKSSVQTHIYVFQVGQSHNKEWPVKFVDFSNDGYKRTNRKKAAINLVDSDNATERYQEVVDLVHIGKHKLNLLDENSYFEDVIDPLNAGDWNKTRKIDLKPEISDFKNSIADFLAWEVSQIIKDTEIGAKKQDQIKKYMPH</sequence>
<dbReference type="RefSeq" id="WP_318052851.1">
    <property type="nucleotide sequence ID" value="NZ_JAWPFC010000020.1"/>
</dbReference>
<evidence type="ECO:0000256" key="5">
    <source>
        <dbReference type="ARBA" id="ARBA00022747"/>
    </source>
</evidence>
<dbReference type="GO" id="GO:0009307">
    <property type="term" value="P:DNA restriction-modification system"/>
    <property type="evidence" value="ECO:0007669"/>
    <property type="project" value="UniProtKB-KW"/>
</dbReference>
<evidence type="ECO:0000259" key="7">
    <source>
        <dbReference type="Pfam" id="PF02384"/>
    </source>
</evidence>
<dbReference type="PANTHER" id="PTHR42933">
    <property type="entry name" value="SLR6095 PROTEIN"/>
    <property type="match status" value="1"/>
</dbReference>
<evidence type="ECO:0000256" key="4">
    <source>
        <dbReference type="ARBA" id="ARBA00022691"/>
    </source>
</evidence>
<dbReference type="Gene3D" id="3.40.50.150">
    <property type="entry name" value="Vaccinia Virus protein VP39"/>
    <property type="match status" value="1"/>
</dbReference>
<dbReference type="AlphaFoldDB" id="A0AAJ2UB05"/>
<feature type="domain" description="DNA methylase adenine-specific" evidence="7">
    <location>
        <begin position="123"/>
        <end position="235"/>
    </location>
</feature>
<dbReference type="Pfam" id="PF02384">
    <property type="entry name" value="N6_Mtase"/>
    <property type="match status" value="2"/>
</dbReference>
<evidence type="ECO:0000313" key="9">
    <source>
        <dbReference type="Proteomes" id="UP001286563"/>
    </source>
</evidence>
<evidence type="ECO:0000256" key="2">
    <source>
        <dbReference type="ARBA" id="ARBA00022603"/>
    </source>
</evidence>
<comment type="catalytic activity">
    <reaction evidence="6">
        <text>a 2'-deoxyadenosine in DNA + S-adenosyl-L-methionine = an N(6)-methyl-2'-deoxyadenosine in DNA + S-adenosyl-L-homocysteine + H(+)</text>
        <dbReference type="Rhea" id="RHEA:15197"/>
        <dbReference type="Rhea" id="RHEA-COMP:12418"/>
        <dbReference type="Rhea" id="RHEA-COMP:12419"/>
        <dbReference type="ChEBI" id="CHEBI:15378"/>
        <dbReference type="ChEBI" id="CHEBI:57856"/>
        <dbReference type="ChEBI" id="CHEBI:59789"/>
        <dbReference type="ChEBI" id="CHEBI:90615"/>
        <dbReference type="ChEBI" id="CHEBI:90616"/>
        <dbReference type="EC" id="2.1.1.72"/>
    </reaction>
</comment>
<protein>
    <recommendedName>
        <fullName evidence="1">site-specific DNA-methyltransferase (adenine-specific)</fullName>
        <ecNumber evidence="1">2.1.1.72</ecNumber>
    </recommendedName>
</protein>
<dbReference type="EMBL" id="JAWPFC010000020">
    <property type="protein sequence ID" value="MDW2893811.1"/>
    <property type="molecule type" value="Genomic_DNA"/>
</dbReference>
<feature type="domain" description="DNA methylase adenine-specific" evidence="7">
    <location>
        <begin position="1"/>
        <end position="116"/>
    </location>
</feature>
<dbReference type="GO" id="GO:0008170">
    <property type="term" value="F:N-methyltransferase activity"/>
    <property type="evidence" value="ECO:0007669"/>
    <property type="project" value="InterPro"/>
</dbReference>